<organism evidence="4 5">
    <name type="scientific">Deinococcus antarcticus</name>
    <dbReference type="NCBI Taxonomy" id="1298767"/>
    <lineage>
        <taxon>Bacteria</taxon>
        <taxon>Thermotogati</taxon>
        <taxon>Deinococcota</taxon>
        <taxon>Deinococci</taxon>
        <taxon>Deinococcales</taxon>
        <taxon>Deinococcaceae</taxon>
        <taxon>Deinococcus</taxon>
    </lineage>
</organism>
<feature type="domain" description="Nudix hydrolase" evidence="3">
    <location>
        <begin position="3"/>
        <end position="136"/>
    </location>
</feature>
<evidence type="ECO:0000256" key="1">
    <source>
        <dbReference type="ARBA" id="ARBA00001946"/>
    </source>
</evidence>
<dbReference type="SUPFAM" id="SSF55811">
    <property type="entry name" value="Nudix"/>
    <property type="match status" value="1"/>
</dbReference>
<comment type="cofactor">
    <cofactor evidence="1">
        <name>Mg(2+)</name>
        <dbReference type="ChEBI" id="CHEBI:18420"/>
    </cofactor>
</comment>
<keyword evidence="2" id="KW-0378">Hydrolase</keyword>
<sequence>MPYLRLLVDDVAFAVRAVLVCQRHGKLLVEAGDYPFRNLPGGAVNTGEALEAGAAREWREETGVNAGPLRLLALVENFFELKGRRWHELGFYYGLDAPDALPDTRICNADHAVNHLDWVRADIADGKPIYPTAALSLLPSPCWTCPPANSGTSSTVKVKASLGGT</sequence>
<keyword evidence="5" id="KW-1185">Reference proteome</keyword>
<name>A0ABV8A4N1_9DEIO</name>
<dbReference type="Proteomes" id="UP001595748">
    <property type="component" value="Unassembled WGS sequence"/>
</dbReference>
<dbReference type="RefSeq" id="WP_380075633.1">
    <property type="nucleotide sequence ID" value="NZ_JBHRZF010000011.1"/>
</dbReference>
<dbReference type="Pfam" id="PF00293">
    <property type="entry name" value="NUDIX"/>
    <property type="match status" value="1"/>
</dbReference>
<evidence type="ECO:0000259" key="3">
    <source>
        <dbReference type="PROSITE" id="PS51462"/>
    </source>
</evidence>
<accession>A0ABV8A4N1</accession>
<evidence type="ECO:0000313" key="5">
    <source>
        <dbReference type="Proteomes" id="UP001595748"/>
    </source>
</evidence>
<gene>
    <name evidence="4" type="ORF">ACFOPQ_01590</name>
</gene>
<dbReference type="InterPro" id="IPR000086">
    <property type="entry name" value="NUDIX_hydrolase_dom"/>
</dbReference>
<dbReference type="Gene3D" id="3.90.79.10">
    <property type="entry name" value="Nucleoside Triphosphate Pyrophosphohydrolase"/>
    <property type="match status" value="1"/>
</dbReference>
<dbReference type="PANTHER" id="PTHR43046:SF16">
    <property type="entry name" value="ADP-RIBOSE PYROPHOSPHATASE YJHB-RELATED"/>
    <property type="match status" value="1"/>
</dbReference>
<dbReference type="PROSITE" id="PS51462">
    <property type="entry name" value="NUDIX"/>
    <property type="match status" value="1"/>
</dbReference>
<protein>
    <submittedName>
        <fullName evidence="4">NUDIX domain-containing protein</fullName>
    </submittedName>
</protein>
<evidence type="ECO:0000313" key="4">
    <source>
        <dbReference type="EMBL" id="MFC3859467.1"/>
    </source>
</evidence>
<comment type="caution">
    <text evidence="4">The sequence shown here is derived from an EMBL/GenBank/DDBJ whole genome shotgun (WGS) entry which is preliminary data.</text>
</comment>
<reference evidence="5" key="1">
    <citation type="journal article" date="2019" name="Int. J. Syst. Evol. Microbiol.">
        <title>The Global Catalogue of Microorganisms (GCM) 10K type strain sequencing project: providing services to taxonomists for standard genome sequencing and annotation.</title>
        <authorList>
            <consortium name="The Broad Institute Genomics Platform"/>
            <consortium name="The Broad Institute Genome Sequencing Center for Infectious Disease"/>
            <person name="Wu L."/>
            <person name="Ma J."/>
        </authorList>
    </citation>
    <scope>NUCLEOTIDE SEQUENCE [LARGE SCALE GENOMIC DNA]</scope>
    <source>
        <strain evidence="5">CCTCC AB 2013263</strain>
    </source>
</reference>
<dbReference type="EMBL" id="JBHRZF010000011">
    <property type="protein sequence ID" value="MFC3859467.1"/>
    <property type="molecule type" value="Genomic_DNA"/>
</dbReference>
<dbReference type="PANTHER" id="PTHR43046">
    <property type="entry name" value="GDP-MANNOSE MANNOSYL HYDROLASE"/>
    <property type="match status" value="1"/>
</dbReference>
<dbReference type="InterPro" id="IPR015797">
    <property type="entry name" value="NUDIX_hydrolase-like_dom_sf"/>
</dbReference>
<proteinExistence type="predicted"/>
<evidence type="ECO:0000256" key="2">
    <source>
        <dbReference type="ARBA" id="ARBA00022801"/>
    </source>
</evidence>